<accession>A0A1J7IFL3</accession>
<protein>
    <submittedName>
        <fullName evidence="4">Uncharacterized protein</fullName>
    </submittedName>
</protein>
<dbReference type="Gene3D" id="1.50.10.10">
    <property type="match status" value="1"/>
</dbReference>
<organism evidence="4 5">
    <name type="scientific">Coniochaeta ligniaria NRRL 30616</name>
    <dbReference type="NCBI Taxonomy" id="1408157"/>
    <lineage>
        <taxon>Eukaryota</taxon>
        <taxon>Fungi</taxon>
        <taxon>Dikarya</taxon>
        <taxon>Ascomycota</taxon>
        <taxon>Pezizomycotina</taxon>
        <taxon>Sordariomycetes</taxon>
        <taxon>Sordariomycetidae</taxon>
        <taxon>Coniochaetales</taxon>
        <taxon>Coniochaetaceae</taxon>
        <taxon>Coniochaeta</taxon>
    </lineage>
</organism>
<reference evidence="4 5" key="1">
    <citation type="submission" date="2016-10" db="EMBL/GenBank/DDBJ databases">
        <title>Draft genome sequence of Coniochaeta ligniaria NRRL30616, a lignocellulolytic fungus for bioabatement of inhibitors in plant biomass hydrolysates.</title>
        <authorList>
            <consortium name="DOE Joint Genome Institute"/>
            <person name="Jimenez D.J."/>
            <person name="Hector R.E."/>
            <person name="Riley R."/>
            <person name="Sun H."/>
            <person name="Grigoriev I.V."/>
            <person name="Van Elsas J.D."/>
            <person name="Nichols N.N."/>
        </authorList>
    </citation>
    <scope>NUCLEOTIDE SEQUENCE [LARGE SCALE GENOMIC DNA]</scope>
    <source>
        <strain evidence="4 5">NRRL 30616</strain>
    </source>
</reference>
<evidence type="ECO:0000256" key="3">
    <source>
        <dbReference type="SAM" id="MobiDB-lite"/>
    </source>
</evidence>
<dbReference type="PANTHER" id="PTHR36845:SF1">
    <property type="entry name" value="HYDROLASE, PUTATIVE (AFU_ORTHOLOGUE AFUA_7G05090)-RELATED"/>
    <property type="match status" value="1"/>
</dbReference>
<evidence type="ECO:0000313" key="4">
    <source>
        <dbReference type="EMBL" id="OIW26205.1"/>
    </source>
</evidence>
<comment type="similarity">
    <text evidence="2">Belongs to the glycosyl hydrolase 88 family.</text>
</comment>
<evidence type="ECO:0000256" key="2">
    <source>
        <dbReference type="ARBA" id="ARBA00038358"/>
    </source>
</evidence>
<name>A0A1J7IFL3_9PEZI</name>
<dbReference type="GO" id="GO:0000272">
    <property type="term" value="P:polysaccharide catabolic process"/>
    <property type="evidence" value="ECO:0007669"/>
    <property type="project" value="TreeGrafter"/>
</dbReference>
<feature type="compositionally biased region" description="Basic and acidic residues" evidence="3">
    <location>
        <begin position="97"/>
        <end position="108"/>
    </location>
</feature>
<evidence type="ECO:0000256" key="1">
    <source>
        <dbReference type="ARBA" id="ARBA00022801"/>
    </source>
</evidence>
<feature type="region of interest" description="Disordered" evidence="3">
    <location>
        <begin position="89"/>
        <end position="108"/>
    </location>
</feature>
<dbReference type="EMBL" id="KV875100">
    <property type="protein sequence ID" value="OIW26205.1"/>
    <property type="molecule type" value="Genomic_DNA"/>
</dbReference>
<dbReference type="InterPro" id="IPR012341">
    <property type="entry name" value="6hp_glycosidase-like_sf"/>
</dbReference>
<gene>
    <name evidence="4" type="ORF">CONLIGDRAFT_706301</name>
</gene>
<dbReference type="GO" id="GO:0052757">
    <property type="term" value="F:chondroitin hydrolase activity"/>
    <property type="evidence" value="ECO:0007669"/>
    <property type="project" value="TreeGrafter"/>
</dbReference>
<sequence length="202" mass="22626">MGVLDQQGVRITSLISDFLVIIDSMVNLGLLHTGQAELTQAATAHARTILRTNLRRKATRNRAGYAGPLFGTFHVANLDPQSGDLKEQCKAQGYTQDSRHGREGRREGFSDMRRRLDRRARATFSRRRVGWPSISYCGLKCHRTVLNSSLGTARRVSVMFCCGTFDAPVDEEIPCGTCRRASLRQMACWPCRKILRRPGSTI</sequence>
<dbReference type="AlphaFoldDB" id="A0A1J7IFL3"/>
<dbReference type="InterPro" id="IPR052369">
    <property type="entry name" value="UG_Glycosaminoglycan_Hydrolase"/>
</dbReference>
<dbReference type="STRING" id="1408157.A0A1J7IFL3"/>
<keyword evidence="5" id="KW-1185">Reference proteome</keyword>
<dbReference type="Proteomes" id="UP000182658">
    <property type="component" value="Unassembled WGS sequence"/>
</dbReference>
<dbReference type="PANTHER" id="PTHR36845">
    <property type="entry name" value="HYDROLASE, PUTATIVE (AFU_ORTHOLOGUE AFUA_7G05090)-RELATED"/>
    <property type="match status" value="1"/>
</dbReference>
<keyword evidence="1" id="KW-0378">Hydrolase</keyword>
<dbReference type="SUPFAM" id="SSF48208">
    <property type="entry name" value="Six-hairpin glycosidases"/>
    <property type="match status" value="1"/>
</dbReference>
<dbReference type="OrthoDB" id="2317065at2759"/>
<dbReference type="InParanoid" id="A0A1J7IFL3"/>
<dbReference type="InterPro" id="IPR008928">
    <property type="entry name" value="6-hairpin_glycosidase_sf"/>
</dbReference>
<proteinExistence type="inferred from homology"/>
<evidence type="ECO:0000313" key="5">
    <source>
        <dbReference type="Proteomes" id="UP000182658"/>
    </source>
</evidence>